<gene>
    <name evidence="2" type="ORF">DGYR_LOCUS5587</name>
</gene>
<dbReference type="PANTHER" id="PTHR24111:SF0">
    <property type="entry name" value="LEUCINE-RICH REPEAT-CONTAINING PROTEIN"/>
    <property type="match status" value="1"/>
</dbReference>
<protein>
    <submittedName>
        <fullName evidence="2">DgyrCDS5841</fullName>
    </submittedName>
</protein>
<dbReference type="InterPro" id="IPR052201">
    <property type="entry name" value="LRR-containing_regulator"/>
</dbReference>
<keyword evidence="1" id="KW-0677">Repeat</keyword>
<dbReference type="Gene3D" id="3.80.10.10">
    <property type="entry name" value="Ribonuclease Inhibitor"/>
    <property type="match status" value="2"/>
</dbReference>
<dbReference type="Pfam" id="PF13516">
    <property type="entry name" value="LRR_6"/>
    <property type="match status" value="4"/>
</dbReference>
<dbReference type="Proteomes" id="UP000549394">
    <property type="component" value="Unassembled WGS sequence"/>
</dbReference>
<evidence type="ECO:0000313" key="3">
    <source>
        <dbReference type="Proteomes" id="UP000549394"/>
    </source>
</evidence>
<name>A0A7I8VNY8_9ANNE</name>
<evidence type="ECO:0000256" key="1">
    <source>
        <dbReference type="ARBA" id="ARBA00022737"/>
    </source>
</evidence>
<dbReference type="InterPro" id="IPR001611">
    <property type="entry name" value="Leu-rich_rpt"/>
</dbReference>
<proteinExistence type="predicted"/>
<dbReference type="InterPro" id="IPR032675">
    <property type="entry name" value="LRR_dom_sf"/>
</dbReference>
<dbReference type="AlphaFoldDB" id="A0A7I8VNY8"/>
<sequence length="453" mass="51405">MTAISPPPPNLDIKSNFRSVKMIDRRRSKAKVCYCRSKFVDESKRPRGPTPWGGKWTRLALPFPVTSRKKRRQRLIAKRVWTPDKEWVELSENKQSTPDLFDSHVEEVEKVTEETSVTFDDSSSEYDTDVEREFKTDDHPSSLTGRNLYDLVCKRFNLPPNSYFRKSIMNKKMRFRHRCMGPKAAKAICITLCANVTIRELDLRDNALGAVGAFYVSEMMKENCFITDLNSAKLVHLNLNRNEFSDKGLSKIADGLRYNTSLKSIDLSWNQFGSKGLINLLDILKNHPSISEIKANFNGIDNKSLLSVTEIIDKQKGNNNLKVIDLSNNRITDNGMNVLAKGLSNSSDLEQMNLARNQIFSNESILGRGLLADVSYIDKLNGEKSKSKLQPIDIKHSGNVRCNGKIRLEHIMGGGLASDEKSDRFEEILGWNHLKSISNQFEKTTIQTLPKSD</sequence>
<reference evidence="2 3" key="1">
    <citation type="submission" date="2020-08" db="EMBL/GenBank/DDBJ databases">
        <authorList>
            <person name="Hejnol A."/>
        </authorList>
    </citation>
    <scope>NUCLEOTIDE SEQUENCE [LARGE SCALE GENOMIC DNA]</scope>
</reference>
<dbReference type="EMBL" id="CAJFCJ010000007">
    <property type="protein sequence ID" value="CAD5117013.1"/>
    <property type="molecule type" value="Genomic_DNA"/>
</dbReference>
<comment type="caution">
    <text evidence="2">The sequence shown here is derived from an EMBL/GenBank/DDBJ whole genome shotgun (WGS) entry which is preliminary data.</text>
</comment>
<evidence type="ECO:0000313" key="2">
    <source>
        <dbReference type="EMBL" id="CAD5117013.1"/>
    </source>
</evidence>
<accession>A0A7I8VNY8</accession>
<dbReference type="PANTHER" id="PTHR24111">
    <property type="entry name" value="LEUCINE-RICH REPEAT-CONTAINING PROTEIN 34"/>
    <property type="match status" value="1"/>
</dbReference>
<keyword evidence="3" id="KW-1185">Reference proteome</keyword>
<dbReference type="SMART" id="SM00368">
    <property type="entry name" value="LRR_RI"/>
    <property type="match status" value="4"/>
</dbReference>
<dbReference type="SUPFAM" id="SSF52047">
    <property type="entry name" value="RNI-like"/>
    <property type="match status" value="1"/>
</dbReference>
<organism evidence="2 3">
    <name type="scientific">Dimorphilus gyrociliatus</name>
    <dbReference type="NCBI Taxonomy" id="2664684"/>
    <lineage>
        <taxon>Eukaryota</taxon>
        <taxon>Metazoa</taxon>
        <taxon>Spiralia</taxon>
        <taxon>Lophotrochozoa</taxon>
        <taxon>Annelida</taxon>
        <taxon>Polychaeta</taxon>
        <taxon>Polychaeta incertae sedis</taxon>
        <taxon>Dinophilidae</taxon>
        <taxon>Dimorphilus</taxon>
    </lineage>
</organism>
<dbReference type="OrthoDB" id="76105at2759"/>